<name>A0ABY0FMR0_9BACT</name>
<dbReference type="EMBL" id="PRLM01000001">
    <property type="protein sequence ID" value="RYC75202.1"/>
    <property type="molecule type" value="Genomic_DNA"/>
</dbReference>
<dbReference type="PANTHER" id="PTHR21340:SF0">
    <property type="entry name" value="BIS(5'-NUCLEOSYL)-TETRAPHOSPHATASE [ASYMMETRICAL]"/>
    <property type="match status" value="1"/>
</dbReference>
<dbReference type="Proteomes" id="UP001191019">
    <property type="component" value="Unassembled WGS sequence"/>
</dbReference>
<evidence type="ECO:0000259" key="3">
    <source>
        <dbReference type="PROSITE" id="PS51462"/>
    </source>
</evidence>
<dbReference type="PRINTS" id="PR00502">
    <property type="entry name" value="NUDIXFAMILY"/>
</dbReference>
<dbReference type="GO" id="GO:0016787">
    <property type="term" value="F:hydrolase activity"/>
    <property type="evidence" value="ECO:0007669"/>
    <property type="project" value="UniProtKB-KW"/>
</dbReference>
<proteinExistence type="inferred from homology"/>
<feature type="domain" description="Nudix hydrolase" evidence="3">
    <location>
        <begin position="33"/>
        <end position="166"/>
    </location>
</feature>
<evidence type="ECO:0000313" key="4">
    <source>
        <dbReference type="EMBL" id="RYC75202.1"/>
    </source>
</evidence>
<protein>
    <submittedName>
        <fullName evidence="4">Mutator protein MutT4</fullName>
        <ecNumber evidence="4">3.6.1.-</ecNumber>
    </submittedName>
</protein>
<dbReference type="InterPro" id="IPR051325">
    <property type="entry name" value="Nudix_hydrolase_domain"/>
</dbReference>
<evidence type="ECO:0000256" key="2">
    <source>
        <dbReference type="RuleBase" id="RU003476"/>
    </source>
</evidence>
<dbReference type="PROSITE" id="PS51462">
    <property type="entry name" value="NUDIX"/>
    <property type="match status" value="1"/>
</dbReference>
<dbReference type="PANTHER" id="PTHR21340">
    <property type="entry name" value="DIADENOSINE 5,5-P1,P4-TETRAPHOSPHATE PYROPHOSPHOHYDROLASE MUTT"/>
    <property type="match status" value="1"/>
</dbReference>
<keyword evidence="1 2" id="KW-0378">Hydrolase</keyword>
<dbReference type="InterPro" id="IPR000086">
    <property type="entry name" value="NUDIX_hydrolase_dom"/>
</dbReference>
<keyword evidence="5" id="KW-1185">Reference proteome</keyword>
<dbReference type="InterPro" id="IPR015797">
    <property type="entry name" value="NUDIX_hydrolase-like_dom_sf"/>
</dbReference>
<organism evidence="4 5">
    <name type="scientific">Candidatus Nanosyncoccus alces</name>
    <dbReference type="NCBI Taxonomy" id="2171997"/>
    <lineage>
        <taxon>Bacteria</taxon>
        <taxon>Candidatus Saccharimonadota</taxon>
        <taxon>Candidatus Nanosyncoccalia</taxon>
        <taxon>Candidatus Nanosyncoccales</taxon>
        <taxon>Candidatus Nanosyncoccaceae</taxon>
        <taxon>Candidatus Nanosyncoccus</taxon>
    </lineage>
</organism>
<gene>
    <name evidence="4" type="primary">mutT4</name>
    <name evidence="4" type="ORF">G3RUM_00145</name>
</gene>
<dbReference type="Pfam" id="PF00293">
    <property type="entry name" value="NUDIX"/>
    <property type="match status" value="1"/>
</dbReference>
<dbReference type="InterPro" id="IPR020476">
    <property type="entry name" value="Nudix_hydrolase"/>
</dbReference>
<reference evidence="4 5" key="1">
    <citation type="journal article" date="2018" name="bioRxiv">
        <title>Evidence of independent acquisition and adaption of ultra-small bacteria to human hosts across the highly diverse yet reduced genomes of the phylum Saccharibacteria.</title>
        <authorList>
            <person name="McLean J.S."/>
            <person name="Bor B."/>
            <person name="To T.T."/>
            <person name="Liu Q."/>
            <person name="Kearns K.A."/>
            <person name="Solden L.M."/>
            <person name="Wrighton K.C."/>
            <person name="He X."/>
            <person name="Shi W."/>
        </authorList>
    </citation>
    <scope>NUCLEOTIDE SEQUENCE [LARGE SCALE GENOMIC DNA]</scope>
    <source>
        <strain evidence="4 5">TM7_G3_2_Rum_HOT_351B</strain>
    </source>
</reference>
<sequence length="176" mass="20394">MPEALPTEKVKESAFDKIRSAVFRKKTAIQEIVREPTSGGIVFRFTKDKKDIEILLIQDSKERWTIPKGHIEPGETAKVTARREIEEETGLSNISVLTWLGKIHFKYRRLDKLVLMTTQIYLVQALDSHETPTPEKWMKGIKWFSFTDALNAIEYEDIEKLMLIAKKKIRAGDYRG</sequence>
<dbReference type="CDD" id="cd03673">
    <property type="entry name" value="NUDIX_Ap6A_hydrolase"/>
    <property type="match status" value="1"/>
</dbReference>
<evidence type="ECO:0000313" key="5">
    <source>
        <dbReference type="Proteomes" id="UP001191019"/>
    </source>
</evidence>
<reference evidence="4 5" key="2">
    <citation type="journal article" date="2020" name="Cell Rep.">
        <title>Acquisition and Adaptation of Ultra-small Parasitic Reduced Genome Bacteria to Mammalian Hosts.</title>
        <authorList>
            <person name="McLean J.S."/>
            <person name="Bor B."/>
            <person name="Kerns K.A."/>
            <person name="Liu Q."/>
            <person name="To T.T."/>
            <person name="Solden L."/>
            <person name="Hendrickson E.L."/>
            <person name="Wrighton K."/>
            <person name="Shi W."/>
            <person name="He X."/>
        </authorList>
    </citation>
    <scope>NUCLEOTIDE SEQUENCE [LARGE SCALE GENOMIC DNA]</scope>
    <source>
        <strain evidence="4 5">TM7_G3_2_Rum_HOT_351B</strain>
    </source>
</reference>
<dbReference type="Gene3D" id="3.90.79.10">
    <property type="entry name" value="Nucleoside Triphosphate Pyrophosphohydrolase"/>
    <property type="match status" value="1"/>
</dbReference>
<dbReference type="EC" id="3.6.1.-" evidence="4"/>
<dbReference type="InterPro" id="IPR020084">
    <property type="entry name" value="NUDIX_hydrolase_CS"/>
</dbReference>
<comment type="caution">
    <text evidence="4">The sequence shown here is derived from an EMBL/GenBank/DDBJ whole genome shotgun (WGS) entry which is preliminary data.</text>
</comment>
<evidence type="ECO:0000256" key="1">
    <source>
        <dbReference type="ARBA" id="ARBA00022801"/>
    </source>
</evidence>
<dbReference type="PROSITE" id="PS00893">
    <property type="entry name" value="NUDIX_BOX"/>
    <property type="match status" value="1"/>
</dbReference>
<accession>A0ABY0FMR0</accession>
<comment type="similarity">
    <text evidence="2">Belongs to the Nudix hydrolase family.</text>
</comment>
<dbReference type="SUPFAM" id="SSF55811">
    <property type="entry name" value="Nudix"/>
    <property type="match status" value="1"/>
</dbReference>